<evidence type="ECO:0000313" key="4">
    <source>
        <dbReference type="RefSeq" id="XP_023954698.2"/>
    </source>
</evidence>
<dbReference type="Pfam" id="PF00379">
    <property type="entry name" value="Chitin_bind_4"/>
    <property type="match status" value="1"/>
</dbReference>
<dbReference type="KEGG" id="bany:112058221"/>
<keyword evidence="1" id="KW-0732">Signal</keyword>
<evidence type="ECO:0000256" key="2">
    <source>
        <dbReference type="PROSITE-ProRule" id="PRU00497"/>
    </source>
</evidence>
<keyword evidence="3" id="KW-1185">Reference proteome</keyword>
<name>A0A6J1PAJ6_BICAN</name>
<dbReference type="PROSITE" id="PS51155">
    <property type="entry name" value="CHIT_BIND_RR_2"/>
    <property type="match status" value="1"/>
</dbReference>
<dbReference type="GeneID" id="112058221"/>
<dbReference type="PRINTS" id="PR00947">
    <property type="entry name" value="CUTICLE"/>
</dbReference>
<evidence type="ECO:0000313" key="3">
    <source>
        <dbReference type="Proteomes" id="UP001652582"/>
    </source>
</evidence>
<dbReference type="GO" id="GO:0062129">
    <property type="term" value="C:chitin-based extracellular matrix"/>
    <property type="evidence" value="ECO:0007669"/>
    <property type="project" value="TreeGrafter"/>
</dbReference>
<dbReference type="InterPro" id="IPR000618">
    <property type="entry name" value="Insect_cuticle"/>
</dbReference>
<dbReference type="AlphaFoldDB" id="A0A6J1PAJ6"/>
<dbReference type="PANTHER" id="PTHR10380">
    <property type="entry name" value="CUTICLE PROTEIN"/>
    <property type="match status" value="1"/>
</dbReference>
<accession>A0A6J1PAJ6</accession>
<protein>
    <submittedName>
        <fullName evidence="4">Cuticle protein 16.8-like</fullName>
    </submittedName>
</protein>
<keyword evidence="2" id="KW-0193">Cuticle</keyword>
<dbReference type="InterPro" id="IPR050468">
    <property type="entry name" value="Cuticle_Struct_Prot"/>
</dbReference>
<dbReference type="RefSeq" id="XP_023954698.2">
    <property type="nucleotide sequence ID" value="XM_024098930.2"/>
</dbReference>
<reference evidence="4" key="1">
    <citation type="submission" date="2025-08" db="UniProtKB">
        <authorList>
            <consortium name="RefSeq"/>
        </authorList>
    </citation>
    <scope>IDENTIFICATION</scope>
</reference>
<dbReference type="Proteomes" id="UP001652582">
    <property type="component" value="Chromosome 7"/>
</dbReference>
<gene>
    <name evidence="4" type="primary">LOC112058221</name>
</gene>
<sequence>MSKLLSAFRLCIAKMDFSLTLQILILYSVLWNNEVSSAPRQKRLSLASQMPSYYFTNIDGHPGTYSFGYNVQDPNTGNIQYRSEEKFPNGTVIGSYGYVDPRGKARRFDYVADEKGYRIMKEAPHKQNYVDQTIIVNSSSETSVSWSRPRKPNKKKVEKIIKKPAEVLEPPY</sequence>
<dbReference type="GO" id="GO:0008010">
    <property type="term" value="F:structural constituent of chitin-based larval cuticle"/>
    <property type="evidence" value="ECO:0007669"/>
    <property type="project" value="TreeGrafter"/>
</dbReference>
<evidence type="ECO:0000256" key="1">
    <source>
        <dbReference type="ARBA" id="ARBA00022729"/>
    </source>
</evidence>
<organism evidence="3 4">
    <name type="scientific">Bicyclus anynana</name>
    <name type="common">Squinting bush brown butterfly</name>
    <dbReference type="NCBI Taxonomy" id="110368"/>
    <lineage>
        <taxon>Eukaryota</taxon>
        <taxon>Metazoa</taxon>
        <taxon>Ecdysozoa</taxon>
        <taxon>Arthropoda</taxon>
        <taxon>Hexapoda</taxon>
        <taxon>Insecta</taxon>
        <taxon>Pterygota</taxon>
        <taxon>Neoptera</taxon>
        <taxon>Endopterygota</taxon>
        <taxon>Lepidoptera</taxon>
        <taxon>Glossata</taxon>
        <taxon>Ditrysia</taxon>
        <taxon>Papilionoidea</taxon>
        <taxon>Nymphalidae</taxon>
        <taxon>Satyrinae</taxon>
        <taxon>Satyrini</taxon>
        <taxon>Mycalesina</taxon>
        <taxon>Bicyclus</taxon>
    </lineage>
</organism>
<dbReference type="PANTHER" id="PTHR10380:SF224">
    <property type="entry name" value="CUTICULAR PROTEIN 12A"/>
    <property type="match status" value="1"/>
</dbReference>
<dbReference type="OrthoDB" id="8021718at2759"/>
<proteinExistence type="predicted"/>